<dbReference type="GO" id="GO:0046872">
    <property type="term" value="F:metal ion binding"/>
    <property type="evidence" value="ECO:0007669"/>
    <property type="project" value="UniProtKB-KW"/>
</dbReference>
<dbReference type="Gene3D" id="3.40.50.920">
    <property type="match status" value="1"/>
</dbReference>
<dbReference type="PANTHER" id="PTHR43825">
    <property type="entry name" value="PYRUVATE DEHYDROGENASE E1 COMPONENT"/>
    <property type="match status" value="1"/>
</dbReference>
<keyword evidence="5" id="KW-0460">Magnesium</keyword>
<sequence>MTEKIATRDAYGQTLAELAATDEKLVVLDADLAKSTKTAEFAKAAPERFVEMGIAEQNMIGVAAGLATLGKHVFCSSFAIFAVGRAFEQVRNALAYPGLPVTVAATHAGITVGEDGATHQAIEDIALMRAVPNMTVIVPTDARETAQAVKALAEYDKPAYLRLGRLAVETVMPADYQFTIGKGYVLREGSDAVIFACGLMVQEAMYAAEQLAAEGINITVANMATVKPLDTELVIHLAEKCKAVVTAEEHNIIGGLGSAVAEVLSENCPTPLLRVGVADSFGQSGKPAELMAEYNLTAAAIAAKVREVIKRK</sequence>
<evidence type="ECO:0000256" key="3">
    <source>
        <dbReference type="ARBA" id="ARBA00022679"/>
    </source>
</evidence>
<dbReference type="InterPro" id="IPR051157">
    <property type="entry name" value="PDH/Transketolase"/>
</dbReference>
<dbReference type="GO" id="GO:0016740">
    <property type="term" value="F:transferase activity"/>
    <property type="evidence" value="ECO:0007669"/>
    <property type="project" value="UniProtKB-KW"/>
</dbReference>
<dbReference type="InterPro" id="IPR005475">
    <property type="entry name" value="Transketolase-like_Pyr-bd"/>
</dbReference>
<evidence type="ECO:0000256" key="6">
    <source>
        <dbReference type="ARBA" id="ARBA00022977"/>
    </source>
</evidence>
<accession>A0A9D1KY19</accession>
<gene>
    <name evidence="10" type="ORF">IAB00_05365</name>
</gene>
<dbReference type="InterPro" id="IPR033248">
    <property type="entry name" value="Transketolase_C"/>
</dbReference>
<dbReference type="PANTHER" id="PTHR43825:SF1">
    <property type="entry name" value="TRANSKETOLASE-LIKE PYRIMIDINE-BINDING DOMAIN-CONTAINING PROTEIN"/>
    <property type="match status" value="1"/>
</dbReference>
<proteinExistence type="inferred from homology"/>
<dbReference type="FunFam" id="3.40.50.920:FF:000002">
    <property type="entry name" value="1-deoxy-D-xylulose-5-phosphate synthase"/>
    <property type="match status" value="1"/>
</dbReference>
<dbReference type="FunFam" id="3.40.50.970:FF:000129">
    <property type="entry name" value="Transketolase"/>
    <property type="match status" value="1"/>
</dbReference>
<comment type="cofactor">
    <cofactor evidence="1">
        <name>thiamine diphosphate</name>
        <dbReference type="ChEBI" id="CHEBI:58937"/>
    </cofactor>
</comment>
<dbReference type="PROSITE" id="PS00802">
    <property type="entry name" value="TRANSKETOLASE_2"/>
    <property type="match status" value="1"/>
</dbReference>
<dbReference type="AlphaFoldDB" id="A0A9D1KY19"/>
<dbReference type="EMBL" id="DVMH01000027">
    <property type="protein sequence ID" value="HIU10652.1"/>
    <property type="molecule type" value="Genomic_DNA"/>
</dbReference>
<dbReference type="SUPFAM" id="SSF52518">
    <property type="entry name" value="Thiamin diphosphate-binding fold (THDP-binding)"/>
    <property type="match status" value="1"/>
</dbReference>
<dbReference type="InterPro" id="IPR020826">
    <property type="entry name" value="Transketolase_BS"/>
</dbReference>
<dbReference type="SMART" id="SM00861">
    <property type="entry name" value="Transket_pyr"/>
    <property type="match status" value="1"/>
</dbReference>
<dbReference type="InterPro" id="IPR029061">
    <property type="entry name" value="THDP-binding"/>
</dbReference>
<keyword evidence="4" id="KW-0479">Metal-binding</keyword>
<evidence type="ECO:0000256" key="1">
    <source>
        <dbReference type="ARBA" id="ARBA00001964"/>
    </source>
</evidence>
<name>A0A9D1KY19_9FIRM</name>
<reference evidence="10" key="2">
    <citation type="journal article" date="2021" name="PeerJ">
        <title>Extensive microbial diversity within the chicken gut microbiome revealed by metagenomics and culture.</title>
        <authorList>
            <person name="Gilroy R."/>
            <person name="Ravi A."/>
            <person name="Getino M."/>
            <person name="Pursley I."/>
            <person name="Horton D.L."/>
            <person name="Alikhan N.F."/>
            <person name="Baker D."/>
            <person name="Gharbi K."/>
            <person name="Hall N."/>
            <person name="Watson M."/>
            <person name="Adriaenssens E.M."/>
            <person name="Foster-Nyarko E."/>
            <person name="Jarju S."/>
            <person name="Secka A."/>
            <person name="Antonio M."/>
            <person name="Oren A."/>
            <person name="Chaudhuri R.R."/>
            <person name="La Ragione R."/>
            <person name="Hildebrand F."/>
            <person name="Pallen M.J."/>
        </authorList>
    </citation>
    <scope>NUCLEOTIDE SEQUENCE</scope>
    <source>
        <strain evidence="10">2830</strain>
    </source>
</reference>
<dbReference type="InterPro" id="IPR009014">
    <property type="entry name" value="Transketo_C/PFOR_II"/>
</dbReference>
<keyword evidence="7" id="KW-0786">Thiamine pyrophosphate</keyword>
<evidence type="ECO:0000313" key="11">
    <source>
        <dbReference type="Proteomes" id="UP000824124"/>
    </source>
</evidence>
<dbReference type="Gene3D" id="3.40.50.970">
    <property type="match status" value="1"/>
</dbReference>
<dbReference type="Pfam" id="PF02780">
    <property type="entry name" value="Transketolase_C"/>
    <property type="match status" value="1"/>
</dbReference>
<evidence type="ECO:0000256" key="7">
    <source>
        <dbReference type="ARBA" id="ARBA00023052"/>
    </source>
</evidence>
<dbReference type="Pfam" id="PF02779">
    <property type="entry name" value="Transket_pyr"/>
    <property type="match status" value="1"/>
</dbReference>
<keyword evidence="8" id="KW-0414">Isoprene biosynthesis</keyword>
<comment type="caution">
    <text evidence="10">The sequence shown here is derived from an EMBL/GenBank/DDBJ whole genome shotgun (WGS) entry which is preliminary data.</text>
</comment>
<dbReference type="GO" id="GO:0009228">
    <property type="term" value="P:thiamine biosynthetic process"/>
    <property type="evidence" value="ECO:0007669"/>
    <property type="project" value="UniProtKB-KW"/>
</dbReference>
<evidence type="ECO:0000256" key="2">
    <source>
        <dbReference type="ARBA" id="ARBA00007131"/>
    </source>
</evidence>
<dbReference type="Proteomes" id="UP000824124">
    <property type="component" value="Unassembled WGS sequence"/>
</dbReference>
<keyword evidence="6" id="KW-0784">Thiamine biosynthesis</keyword>
<evidence type="ECO:0000259" key="9">
    <source>
        <dbReference type="SMART" id="SM00861"/>
    </source>
</evidence>
<dbReference type="SUPFAM" id="SSF52922">
    <property type="entry name" value="TK C-terminal domain-like"/>
    <property type="match status" value="1"/>
</dbReference>
<comment type="similarity">
    <text evidence="2">Belongs to the transketolase family.</text>
</comment>
<evidence type="ECO:0000256" key="8">
    <source>
        <dbReference type="ARBA" id="ARBA00023229"/>
    </source>
</evidence>
<organism evidence="10 11">
    <name type="scientific">Candidatus Avidehalobacter gallistercoris</name>
    <dbReference type="NCBI Taxonomy" id="2840694"/>
    <lineage>
        <taxon>Bacteria</taxon>
        <taxon>Bacillati</taxon>
        <taxon>Bacillota</taxon>
        <taxon>Clostridia</taxon>
        <taxon>Eubacteriales</taxon>
        <taxon>Peptococcaceae</taxon>
        <taxon>Peptococcaceae incertae sedis</taxon>
        <taxon>Candidatus Avidehalobacter</taxon>
    </lineage>
</organism>
<evidence type="ECO:0000256" key="4">
    <source>
        <dbReference type="ARBA" id="ARBA00022723"/>
    </source>
</evidence>
<evidence type="ECO:0000313" key="10">
    <source>
        <dbReference type="EMBL" id="HIU10652.1"/>
    </source>
</evidence>
<feature type="domain" description="Transketolase-like pyrimidine-binding" evidence="9">
    <location>
        <begin position="5"/>
        <end position="171"/>
    </location>
</feature>
<dbReference type="GO" id="GO:0008299">
    <property type="term" value="P:isoprenoid biosynthetic process"/>
    <property type="evidence" value="ECO:0007669"/>
    <property type="project" value="UniProtKB-KW"/>
</dbReference>
<keyword evidence="3" id="KW-0808">Transferase</keyword>
<reference evidence="10" key="1">
    <citation type="submission" date="2020-10" db="EMBL/GenBank/DDBJ databases">
        <authorList>
            <person name="Gilroy R."/>
        </authorList>
    </citation>
    <scope>NUCLEOTIDE SEQUENCE</scope>
    <source>
        <strain evidence="10">2830</strain>
    </source>
</reference>
<dbReference type="CDD" id="cd07033">
    <property type="entry name" value="TPP_PYR_DXS_TK_like"/>
    <property type="match status" value="1"/>
</dbReference>
<protein>
    <submittedName>
        <fullName evidence="10">Transketolase family protein</fullName>
    </submittedName>
</protein>
<evidence type="ECO:0000256" key="5">
    <source>
        <dbReference type="ARBA" id="ARBA00022842"/>
    </source>
</evidence>